<dbReference type="InterPro" id="IPR036691">
    <property type="entry name" value="Endo/exonu/phosph_ase_sf"/>
</dbReference>
<dbReference type="OrthoDB" id="1748430at2759"/>
<sequence>MAHLGKAISSQAVEALGLGGPNLKIGQQDKGEFPKHLDRTKRKSFWEDLKFALPHDSLLCLIMGDFNVILSPEDKKSIYAIGKRCNIFGNFVDSCNLEDLGFIGPSFTWQKVCTIERLDRALDNDSWISAFPQCIISHLSWIKPEDKKSIYAIGKRCNIFGNFVDSCNLEDLGFIVCTIERLDRALDNDSWISAFPQCIISHLSWIKSDHRPILLRTNLDISLAIGRPFRFLVRRTKHANFSSFVKGSHKRLLIRSLSNIQKALDHSTSFRLIQLKIDVRDELENLLNHKKLLWRQKARCDWLQFGDRNTKFFYSRTIQRRKFNHIIALCMDNGEWCSD</sequence>
<reference evidence="2" key="1">
    <citation type="journal article" date="2019" name="Plant Biotechnol. J.">
        <title>Genome sequencing of the Australian wild diploid species Gossypium australe highlights disease resistance and delayed gland morphogenesis.</title>
        <authorList>
            <person name="Cai Y."/>
            <person name="Cai X."/>
            <person name="Wang Q."/>
            <person name="Wang P."/>
            <person name="Zhang Y."/>
            <person name="Cai C."/>
            <person name="Xu Y."/>
            <person name="Wang K."/>
            <person name="Zhou Z."/>
            <person name="Wang C."/>
            <person name="Geng S."/>
            <person name="Li B."/>
            <person name="Dong Q."/>
            <person name="Hou Y."/>
            <person name="Wang H."/>
            <person name="Ai P."/>
            <person name="Liu Z."/>
            <person name="Yi F."/>
            <person name="Sun M."/>
            <person name="An G."/>
            <person name="Cheng J."/>
            <person name="Zhang Y."/>
            <person name="Shi Q."/>
            <person name="Xie Y."/>
            <person name="Shi X."/>
            <person name="Chang Y."/>
            <person name="Huang F."/>
            <person name="Chen Y."/>
            <person name="Hong S."/>
            <person name="Mi L."/>
            <person name="Sun Q."/>
            <person name="Zhang L."/>
            <person name="Zhou B."/>
            <person name="Peng R."/>
            <person name="Zhang X."/>
            <person name="Liu F."/>
        </authorList>
    </citation>
    <scope>NUCLEOTIDE SEQUENCE [LARGE SCALE GENOMIC DNA]</scope>
    <source>
        <strain evidence="2">cv. PA1801</strain>
    </source>
</reference>
<evidence type="ECO:0000313" key="1">
    <source>
        <dbReference type="EMBL" id="KAA3473212.1"/>
    </source>
</evidence>
<organism evidence="1 2">
    <name type="scientific">Gossypium australe</name>
    <dbReference type="NCBI Taxonomy" id="47621"/>
    <lineage>
        <taxon>Eukaryota</taxon>
        <taxon>Viridiplantae</taxon>
        <taxon>Streptophyta</taxon>
        <taxon>Embryophyta</taxon>
        <taxon>Tracheophyta</taxon>
        <taxon>Spermatophyta</taxon>
        <taxon>Magnoliopsida</taxon>
        <taxon>eudicotyledons</taxon>
        <taxon>Gunneridae</taxon>
        <taxon>Pentapetalae</taxon>
        <taxon>rosids</taxon>
        <taxon>malvids</taxon>
        <taxon>Malvales</taxon>
        <taxon>Malvaceae</taxon>
        <taxon>Malvoideae</taxon>
        <taxon>Gossypium</taxon>
    </lineage>
</organism>
<comment type="caution">
    <text evidence="1">The sequence shown here is derived from an EMBL/GenBank/DDBJ whole genome shotgun (WGS) entry which is preliminary data.</text>
</comment>
<keyword evidence="1" id="KW-0548">Nucleotidyltransferase</keyword>
<keyword evidence="1" id="KW-0695">RNA-directed DNA polymerase</keyword>
<accession>A0A5B6VWA3</accession>
<dbReference type="SUPFAM" id="SSF56219">
    <property type="entry name" value="DNase I-like"/>
    <property type="match status" value="2"/>
</dbReference>
<evidence type="ECO:0000313" key="2">
    <source>
        <dbReference type="Proteomes" id="UP000325315"/>
    </source>
</evidence>
<gene>
    <name evidence="1" type="ORF">EPI10_023613</name>
</gene>
<dbReference type="GO" id="GO:0003964">
    <property type="term" value="F:RNA-directed DNA polymerase activity"/>
    <property type="evidence" value="ECO:0007669"/>
    <property type="project" value="UniProtKB-KW"/>
</dbReference>
<dbReference type="AlphaFoldDB" id="A0A5B6VWA3"/>
<dbReference type="Gene3D" id="3.60.10.10">
    <property type="entry name" value="Endonuclease/exonuclease/phosphatase"/>
    <property type="match status" value="1"/>
</dbReference>
<keyword evidence="1" id="KW-0808">Transferase</keyword>
<protein>
    <submittedName>
        <fullName evidence="1">LINE-1 reverse transcriptase isogeny</fullName>
    </submittedName>
</protein>
<dbReference type="Proteomes" id="UP000325315">
    <property type="component" value="Unassembled WGS sequence"/>
</dbReference>
<dbReference type="PANTHER" id="PTHR33710">
    <property type="entry name" value="BNAC02G09200D PROTEIN"/>
    <property type="match status" value="1"/>
</dbReference>
<dbReference type="EMBL" id="SMMG02000005">
    <property type="protein sequence ID" value="KAA3473212.1"/>
    <property type="molecule type" value="Genomic_DNA"/>
</dbReference>
<name>A0A5B6VWA3_9ROSI</name>
<dbReference type="PANTHER" id="PTHR33710:SF77">
    <property type="entry name" value="DNASE I-LIKE SUPERFAMILY PROTEIN"/>
    <property type="match status" value="1"/>
</dbReference>
<proteinExistence type="predicted"/>
<keyword evidence="2" id="KW-1185">Reference proteome</keyword>